<evidence type="ECO:0000256" key="1">
    <source>
        <dbReference type="SAM" id="MobiDB-lite"/>
    </source>
</evidence>
<dbReference type="GO" id="GO:0048812">
    <property type="term" value="P:neuron projection morphogenesis"/>
    <property type="evidence" value="ECO:0007669"/>
    <property type="project" value="TreeGrafter"/>
</dbReference>
<reference evidence="3" key="2">
    <citation type="submission" date="2014-03" db="EMBL/GenBank/DDBJ databases">
        <authorList>
            <person name="Genoscope - CEA"/>
        </authorList>
    </citation>
    <scope>NUCLEOTIDE SEQUENCE</scope>
</reference>
<evidence type="ECO:0000313" key="3">
    <source>
        <dbReference type="EMBL" id="CDQ97328.1"/>
    </source>
</evidence>
<dbReference type="InterPro" id="IPR039482">
    <property type="entry name" value="NYAP_N"/>
</dbReference>
<dbReference type="GO" id="GO:0005654">
    <property type="term" value="C:nucleoplasm"/>
    <property type="evidence" value="ECO:0007669"/>
    <property type="project" value="TreeGrafter"/>
</dbReference>
<dbReference type="PANTHER" id="PTHR47335:SF1">
    <property type="entry name" value="UNCONVENTIONAL MYOSIN-XVI"/>
    <property type="match status" value="1"/>
</dbReference>
<dbReference type="GO" id="GO:0048471">
    <property type="term" value="C:perinuclear region of cytoplasm"/>
    <property type="evidence" value="ECO:0007669"/>
    <property type="project" value="TreeGrafter"/>
</dbReference>
<feature type="region of interest" description="Disordered" evidence="1">
    <location>
        <begin position="117"/>
        <end position="147"/>
    </location>
</feature>
<evidence type="ECO:0000259" key="2">
    <source>
        <dbReference type="Pfam" id="PF15439"/>
    </source>
</evidence>
<reference evidence="3" key="1">
    <citation type="journal article" date="2014" name="Nat. Commun.">
        <title>The rainbow trout genome provides novel insights into evolution after whole-genome duplication in vertebrates.</title>
        <authorList>
            <person name="Berthelot C."/>
            <person name="Brunet F."/>
            <person name="Chalopin D."/>
            <person name="Juanchich A."/>
            <person name="Bernard M."/>
            <person name="Noel B."/>
            <person name="Bento P."/>
            <person name="Da Silva C."/>
            <person name="Labadie K."/>
            <person name="Alberti A."/>
            <person name="Aury J.M."/>
            <person name="Louis A."/>
            <person name="Dehais P."/>
            <person name="Bardou P."/>
            <person name="Montfort J."/>
            <person name="Klopp C."/>
            <person name="Cabau C."/>
            <person name="Gaspin C."/>
            <person name="Thorgaard G.H."/>
            <person name="Boussaha M."/>
            <person name="Quillet E."/>
            <person name="Guyomard R."/>
            <person name="Galiana D."/>
            <person name="Bobe J."/>
            <person name="Volff J.N."/>
            <person name="Genet C."/>
            <person name="Wincker P."/>
            <person name="Jaillon O."/>
            <person name="Roest Crollius H."/>
            <person name="Guiguen Y."/>
        </authorList>
    </citation>
    <scope>NUCLEOTIDE SEQUENCE [LARGE SCALE GENOMIC DNA]</scope>
</reference>
<sequence length="453" mass="48369">MGRKYFISQSDFPCRVVEKRRNQDGSVNGGRRNIRHFRSSSVPIPLAIENLVHSSHGPSIRPALQQAAHTTDDGGGLASPRKQPPPKPKRDPSTRLSASYEACDCCELFLLSSLPSPALSKPRPHSDDYTTMRKVPPPKPKRNPNTKLTGSYEEINAAGFNLLQLRPADVKLALLSRTGGLGGMGCLRGLIQRAASVDGPQGATLSLHHNQDEEDVYIEMVGAQGRSYSLGGSYQDPPDSPEQGDTEAVYEEMKYFLPEEAGLPVGGAVAAAKAAGKLEALGLMLGGLGLGLSPSQSGEGKMAGLGEGGCDIPAPFPNLLTHRPPLLVFPPSPVTCSPASDESPLTPLEVKKLPVFESNLNYAGPDSPLSPQYYRQRADSSPSLSVLLPDKPNPPLTPPPPPPPANALPPPLSPPLPLSLPPRVQHTLPYPGCFYHRWGRLGLSQALLRLLIS</sequence>
<name>A0A060YZP9_ONCMY</name>
<dbReference type="AlphaFoldDB" id="A0A060YZP9"/>
<feature type="domain" description="Neuronal tyrosine-phosphorylated phosphoinositide-3-kinase adapter N-terminal" evidence="2">
    <location>
        <begin position="24"/>
        <end position="407"/>
    </location>
</feature>
<dbReference type="GO" id="GO:0043491">
    <property type="term" value="P:phosphatidylinositol 3-kinase/protein kinase B signal transduction"/>
    <property type="evidence" value="ECO:0007669"/>
    <property type="project" value="TreeGrafter"/>
</dbReference>
<proteinExistence type="predicted"/>
<feature type="compositionally biased region" description="Low complexity" evidence="1">
    <location>
        <begin position="380"/>
        <end position="390"/>
    </location>
</feature>
<dbReference type="Pfam" id="PF15439">
    <property type="entry name" value="NYAP_N"/>
    <property type="match status" value="1"/>
</dbReference>
<dbReference type="Proteomes" id="UP000193380">
    <property type="component" value="Unassembled WGS sequence"/>
</dbReference>
<gene>
    <name evidence="3" type="ORF">GSONMT00049062001</name>
</gene>
<feature type="region of interest" description="Disordered" evidence="1">
    <location>
        <begin position="66"/>
        <end position="95"/>
    </location>
</feature>
<dbReference type="InterPro" id="IPR052838">
    <property type="entry name" value="Myosin-XVI"/>
</dbReference>
<dbReference type="EMBL" id="FR930100">
    <property type="protein sequence ID" value="CDQ97328.1"/>
    <property type="molecule type" value="Genomic_DNA"/>
</dbReference>
<dbReference type="GO" id="GO:0051015">
    <property type="term" value="F:actin filament binding"/>
    <property type="evidence" value="ECO:0007669"/>
    <property type="project" value="TreeGrafter"/>
</dbReference>
<protein>
    <recommendedName>
        <fullName evidence="2">Neuronal tyrosine-phosphorylated phosphoinositide-3-kinase adapter N-terminal domain-containing protein</fullName>
    </recommendedName>
</protein>
<organism evidence="3 4">
    <name type="scientific">Oncorhynchus mykiss</name>
    <name type="common">Rainbow trout</name>
    <name type="synonym">Salmo gairdneri</name>
    <dbReference type="NCBI Taxonomy" id="8022"/>
    <lineage>
        <taxon>Eukaryota</taxon>
        <taxon>Metazoa</taxon>
        <taxon>Chordata</taxon>
        <taxon>Craniata</taxon>
        <taxon>Vertebrata</taxon>
        <taxon>Euteleostomi</taxon>
        <taxon>Actinopterygii</taxon>
        <taxon>Neopterygii</taxon>
        <taxon>Teleostei</taxon>
        <taxon>Protacanthopterygii</taxon>
        <taxon>Salmoniformes</taxon>
        <taxon>Salmonidae</taxon>
        <taxon>Salmoninae</taxon>
        <taxon>Oncorhynchus</taxon>
    </lineage>
</organism>
<dbReference type="STRING" id="8022.A0A060YZP9"/>
<feature type="compositionally biased region" description="Pro residues" evidence="1">
    <location>
        <begin position="391"/>
        <end position="418"/>
    </location>
</feature>
<feature type="region of interest" description="Disordered" evidence="1">
    <location>
        <begin position="361"/>
        <end position="418"/>
    </location>
</feature>
<dbReference type="PaxDb" id="8022-A0A060YZP9"/>
<accession>A0A060YZP9</accession>
<evidence type="ECO:0000313" key="4">
    <source>
        <dbReference type="Proteomes" id="UP000193380"/>
    </source>
</evidence>
<dbReference type="GO" id="GO:0019903">
    <property type="term" value="F:protein phosphatase binding"/>
    <property type="evidence" value="ECO:0007669"/>
    <property type="project" value="TreeGrafter"/>
</dbReference>
<dbReference type="GO" id="GO:2000134">
    <property type="term" value="P:negative regulation of G1/S transition of mitotic cell cycle"/>
    <property type="evidence" value="ECO:0007669"/>
    <property type="project" value="TreeGrafter"/>
</dbReference>
<dbReference type="GO" id="GO:0016459">
    <property type="term" value="C:myosin complex"/>
    <property type="evidence" value="ECO:0007669"/>
    <property type="project" value="TreeGrafter"/>
</dbReference>
<dbReference type="PANTHER" id="PTHR47335">
    <property type="entry name" value="UNCONVENTIONAL MYOSIN-XVI"/>
    <property type="match status" value="1"/>
</dbReference>